<evidence type="ECO:0000313" key="8">
    <source>
        <dbReference type="EMBL" id="RDU96539.1"/>
    </source>
</evidence>
<keyword evidence="2" id="KW-0560">Oxidoreductase</keyword>
<dbReference type="SUPFAM" id="SSF51735">
    <property type="entry name" value="NAD(P)-binding Rossmann-fold domains"/>
    <property type="match status" value="1"/>
</dbReference>
<reference evidence="8 9" key="1">
    <citation type="submission" date="2018-08" db="EMBL/GenBank/DDBJ databases">
        <title>Paraburkholderia sp. DHOM06 isolated from forest soil.</title>
        <authorList>
            <person name="Gao Z.-H."/>
            <person name="Qiu L.-H."/>
        </authorList>
    </citation>
    <scope>NUCLEOTIDE SEQUENCE [LARGE SCALE GENOMIC DNA]</scope>
    <source>
        <strain evidence="8 9">DHOM06</strain>
    </source>
</reference>
<evidence type="ECO:0000256" key="1">
    <source>
        <dbReference type="ARBA" id="ARBA00009080"/>
    </source>
</evidence>
<dbReference type="Gene3D" id="1.10.1040.10">
    <property type="entry name" value="N-(1-d-carboxylethyl)-l-norvaline Dehydrogenase, domain 2"/>
    <property type="match status" value="1"/>
</dbReference>
<proteinExistence type="inferred from homology"/>
<dbReference type="Gene3D" id="3.40.50.720">
    <property type="entry name" value="NAD(P)-binding Rossmann-like Domain"/>
    <property type="match status" value="1"/>
</dbReference>
<keyword evidence="9" id="KW-1185">Reference proteome</keyword>
<evidence type="ECO:0000256" key="4">
    <source>
        <dbReference type="PIRSR" id="PIRSR000103-1"/>
    </source>
</evidence>
<evidence type="ECO:0000259" key="7">
    <source>
        <dbReference type="Pfam" id="PF14833"/>
    </source>
</evidence>
<dbReference type="InterPro" id="IPR013328">
    <property type="entry name" value="6PGD_dom2"/>
</dbReference>
<sequence>MCTAARPDAHRCDNWGPHPTETNAKGAAVSEPTSSSASAIRRVAFIGLGVMGYPMAGHLAKAGFDVTVYNRTQVKAEQWVAEYGGRAAPTPREAAQGAELVLTCVGNDDDLRGVTLGQDGAFAGMASGALFADHTTASANVARELAKAAGALGVTFIDAPVSGGQAGAQNGKLTIMCGSDDIQAFERAAVVLKHYGVAVTCLGAVGAGQLTKMVNQICIAGMIQGLSEAINFGQRAGLDMTRVLEVIGKGAAASWQMDNRGKTMIEGKFDYGFAVDWMRKDLGFCLDEAKRTGTSLPVTALVDQFYGDVQALGGNRFDTSSLIWRLRKLHEPR</sequence>
<dbReference type="SUPFAM" id="SSF48179">
    <property type="entry name" value="6-phosphogluconate dehydrogenase C-terminal domain-like"/>
    <property type="match status" value="1"/>
</dbReference>
<dbReference type="PANTHER" id="PTHR43060">
    <property type="entry name" value="3-HYDROXYISOBUTYRATE DEHYDROGENASE-LIKE 1, MITOCHONDRIAL-RELATED"/>
    <property type="match status" value="1"/>
</dbReference>
<accession>A0A3D8JTW1</accession>
<dbReference type="Pfam" id="PF03446">
    <property type="entry name" value="NAD_binding_2"/>
    <property type="match status" value="1"/>
</dbReference>
<dbReference type="InterPro" id="IPR006115">
    <property type="entry name" value="6PGDH_NADP-bd"/>
</dbReference>
<evidence type="ECO:0000313" key="9">
    <source>
        <dbReference type="Proteomes" id="UP000256838"/>
    </source>
</evidence>
<evidence type="ECO:0000256" key="2">
    <source>
        <dbReference type="ARBA" id="ARBA00023002"/>
    </source>
</evidence>
<dbReference type="InterPro" id="IPR015815">
    <property type="entry name" value="HIBADH-related"/>
</dbReference>
<dbReference type="GO" id="GO:0051287">
    <property type="term" value="F:NAD binding"/>
    <property type="evidence" value="ECO:0007669"/>
    <property type="project" value="InterPro"/>
</dbReference>
<keyword evidence="3" id="KW-0520">NAD</keyword>
<dbReference type="PROSITE" id="PS00895">
    <property type="entry name" value="3_HYDROXYISOBUT_DH"/>
    <property type="match status" value="1"/>
</dbReference>
<dbReference type="InterPro" id="IPR029154">
    <property type="entry name" value="HIBADH-like_NADP-bd"/>
</dbReference>
<dbReference type="PANTHER" id="PTHR43060:SF15">
    <property type="entry name" value="3-HYDROXYISOBUTYRATE DEHYDROGENASE-LIKE 1, MITOCHONDRIAL-RELATED"/>
    <property type="match status" value="1"/>
</dbReference>
<dbReference type="OrthoDB" id="9777604at2"/>
<dbReference type="Pfam" id="PF14833">
    <property type="entry name" value="NAD_binding_11"/>
    <property type="match status" value="1"/>
</dbReference>
<evidence type="ECO:0000259" key="6">
    <source>
        <dbReference type="Pfam" id="PF03446"/>
    </source>
</evidence>
<gene>
    <name evidence="8" type="ORF">DWV00_23435</name>
</gene>
<organism evidence="8 9">
    <name type="scientific">Trinickia dinghuensis</name>
    <dbReference type="NCBI Taxonomy" id="2291023"/>
    <lineage>
        <taxon>Bacteria</taxon>
        <taxon>Pseudomonadati</taxon>
        <taxon>Pseudomonadota</taxon>
        <taxon>Betaproteobacteria</taxon>
        <taxon>Burkholderiales</taxon>
        <taxon>Burkholderiaceae</taxon>
        <taxon>Trinickia</taxon>
    </lineage>
</organism>
<feature type="active site" evidence="4">
    <location>
        <position position="212"/>
    </location>
</feature>
<protein>
    <submittedName>
        <fullName evidence="8">NAD(P)-dependent oxidoreductase</fullName>
    </submittedName>
</protein>
<feature type="domain" description="3-hydroxyisobutyrate dehydrogenase-like NAD-binding" evidence="7">
    <location>
        <begin position="206"/>
        <end position="323"/>
    </location>
</feature>
<dbReference type="InterPro" id="IPR002204">
    <property type="entry name" value="3-OH-isobutyrate_DH-rel_CS"/>
</dbReference>
<dbReference type="GO" id="GO:0016054">
    <property type="term" value="P:organic acid catabolic process"/>
    <property type="evidence" value="ECO:0007669"/>
    <property type="project" value="UniProtKB-ARBA"/>
</dbReference>
<evidence type="ECO:0000256" key="3">
    <source>
        <dbReference type="ARBA" id="ARBA00023027"/>
    </source>
</evidence>
<comment type="caution">
    <text evidence="8">The sequence shown here is derived from an EMBL/GenBank/DDBJ whole genome shotgun (WGS) entry which is preliminary data.</text>
</comment>
<dbReference type="GO" id="GO:0016491">
    <property type="term" value="F:oxidoreductase activity"/>
    <property type="evidence" value="ECO:0007669"/>
    <property type="project" value="UniProtKB-KW"/>
</dbReference>
<dbReference type="PIRSF" id="PIRSF000103">
    <property type="entry name" value="HIBADH"/>
    <property type="match status" value="1"/>
</dbReference>
<dbReference type="InterPro" id="IPR036291">
    <property type="entry name" value="NAD(P)-bd_dom_sf"/>
</dbReference>
<comment type="similarity">
    <text evidence="1">Belongs to the HIBADH-related family.</text>
</comment>
<evidence type="ECO:0000256" key="5">
    <source>
        <dbReference type="SAM" id="MobiDB-lite"/>
    </source>
</evidence>
<dbReference type="EMBL" id="QRGA01000014">
    <property type="protein sequence ID" value="RDU96539.1"/>
    <property type="molecule type" value="Genomic_DNA"/>
</dbReference>
<dbReference type="AlphaFoldDB" id="A0A3D8JTW1"/>
<dbReference type="GO" id="GO:0050661">
    <property type="term" value="F:NADP binding"/>
    <property type="evidence" value="ECO:0007669"/>
    <property type="project" value="InterPro"/>
</dbReference>
<dbReference type="Proteomes" id="UP000256838">
    <property type="component" value="Unassembled WGS sequence"/>
</dbReference>
<feature type="region of interest" description="Disordered" evidence="5">
    <location>
        <begin position="1"/>
        <end position="33"/>
    </location>
</feature>
<name>A0A3D8JTW1_9BURK</name>
<feature type="domain" description="6-phosphogluconate dehydrogenase NADP-binding" evidence="6">
    <location>
        <begin position="42"/>
        <end position="203"/>
    </location>
</feature>
<dbReference type="InterPro" id="IPR008927">
    <property type="entry name" value="6-PGluconate_DH-like_C_sf"/>
</dbReference>